<reference evidence="6" key="2">
    <citation type="submission" date="2018-12" db="UniProtKB">
        <authorList>
            <consortium name="WormBaseParasite"/>
        </authorList>
    </citation>
    <scope>IDENTIFICATION</scope>
    <source>
        <strain evidence="6">Puerto Rican</strain>
    </source>
</reference>
<dbReference type="AlphaFoldDB" id="A0A3Q0KC76"/>
<feature type="region of interest" description="Disordered" evidence="4">
    <location>
        <begin position="1"/>
        <end position="25"/>
    </location>
</feature>
<evidence type="ECO:0000256" key="1">
    <source>
        <dbReference type="ARBA" id="ARBA00006190"/>
    </source>
</evidence>
<feature type="region of interest" description="Disordered" evidence="4">
    <location>
        <begin position="201"/>
        <end position="224"/>
    </location>
</feature>
<protein>
    <recommendedName>
        <fullName evidence="3">Charged multivesicular body protein 5</fullName>
    </recommendedName>
</protein>
<dbReference type="Pfam" id="PF03357">
    <property type="entry name" value="Snf7"/>
    <property type="match status" value="1"/>
</dbReference>
<comment type="similarity">
    <text evidence="1">Belongs to the SNF7 family.</text>
</comment>
<accession>A0A3Q0KC76</accession>
<dbReference type="GO" id="GO:0006900">
    <property type="term" value="P:vesicle budding from membrane"/>
    <property type="evidence" value="ECO:0007669"/>
    <property type="project" value="TreeGrafter"/>
</dbReference>
<evidence type="ECO:0000313" key="5">
    <source>
        <dbReference type="Proteomes" id="UP000008854"/>
    </source>
</evidence>
<proteinExistence type="inferred from homology"/>
<dbReference type="Gene3D" id="1.10.287.1060">
    <property type="entry name" value="ESAT-6-like"/>
    <property type="match status" value="1"/>
</dbReference>
<evidence type="ECO:0000256" key="2">
    <source>
        <dbReference type="ARBA" id="ARBA00023054"/>
    </source>
</evidence>
<reference evidence="5" key="1">
    <citation type="journal article" date="2012" name="PLoS Negl. Trop. Dis.">
        <title>A systematically improved high quality genome and transcriptome of the human blood fluke Schistosoma mansoni.</title>
        <authorList>
            <person name="Protasio A.V."/>
            <person name="Tsai I.J."/>
            <person name="Babbage A."/>
            <person name="Nichol S."/>
            <person name="Hunt M."/>
            <person name="Aslett M.A."/>
            <person name="De Silva N."/>
            <person name="Velarde G.S."/>
            <person name="Anderson T.J."/>
            <person name="Clark R.C."/>
            <person name="Davidson C."/>
            <person name="Dillon G.P."/>
            <person name="Holroyd N.E."/>
            <person name="LoVerde P.T."/>
            <person name="Lloyd C."/>
            <person name="McQuillan J."/>
            <person name="Oliveira G."/>
            <person name="Otto T.D."/>
            <person name="Parker-Manuel S.J."/>
            <person name="Quail M.A."/>
            <person name="Wilson R.A."/>
            <person name="Zerlotini A."/>
            <person name="Dunne D.W."/>
            <person name="Berriman M."/>
        </authorList>
    </citation>
    <scope>NUCLEOTIDE SEQUENCE [LARGE SCALE GENOMIC DNA]</scope>
    <source>
        <strain evidence="5">Puerto Rican</strain>
    </source>
</reference>
<evidence type="ECO:0000256" key="4">
    <source>
        <dbReference type="SAM" id="MobiDB-lite"/>
    </source>
</evidence>
<sequence>MNRIFGQAKPKQPPPNLTDVISNVDSRAESVDKKIDKLDEELKKYKLQMQKMRDGPAKESVKMKALRILKQKKVYENQKEQLSNQSFNIEQTNFAIQTVRDTKVTVDAMKVGAKELKMEMKKINLNSVEDLQDDLADLLVSTDELQNILSQSYATPDINENDLEQELMGLCDELGSDTTYLNEDFNAPSVPTGIPGDSLPTPATGTMPSASNIKLDEFGLPQIS</sequence>
<dbReference type="FunCoup" id="A0A3Q0KC76">
    <property type="interactions" value="2238"/>
</dbReference>
<evidence type="ECO:0000256" key="3">
    <source>
        <dbReference type="ARBA" id="ARBA00041078"/>
    </source>
</evidence>
<dbReference type="Gene3D" id="6.10.250.1710">
    <property type="match status" value="1"/>
</dbReference>
<keyword evidence="2" id="KW-0175">Coiled coil</keyword>
<evidence type="ECO:0000313" key="6">
    <source>
        <dbReference type="WBParaSite" id="Smp_010090.1"/>
    </source>
</evidence>
<dbReference type="WBParaSite" id="Smp_010090.1">
    <property type="protein sequence ID" value="Smp_010090.1"/>
    <property type="gene ID" value="Smp_010090"/>
</dbReference>
<dbReference type="Proteomes" id="UP000008854">
    <property type="component" value="Unassembled WGS sequence"/>
</dbReference>
<dbReference type="PANTHER" id="PTHR22761:SF12">
    <property type="entry name" value="CHARGED MULTIVESICULAR BODY PROTEIN 5"/>
    <property type="match status" value="1"/>
</dbReference>
<dbReference type="PANTHER" id="PTHR22761">
    <property type="entry name" value="CHARGED MULTIVESICULAR BODY PROTEIN"/>
    <property type="match status" value="1"/>
</dbReference>
<dbReference type="InterPro" id="IPR005024">
    <property type="entry name" value="Snf7_fam"/>
</dbReference>
<dbReference type="GO" id="GO:0032511">
    <property type="term" value="P:late endosome to vacuole transport via multivesicular body sorting pathway"/>
    <property type="evidence" value="ECO:0007669"/>
    <property type="project" value="TreeGrafter"/>
</dbReference>
<keyword evidence="5" id="KW-1185">Reference proteome</keyword>
<dbReference type="InParanoid" id="A0A3Q0KC76"/>
<dbReference type="STRING" id="6183.A0A3Q0KC76"/>
<organism evidence="5 6">
    <name type="scientific">Schistosoma mansoni</name>
    <name type="common">Blood fluke</name>
    <dbReference type="NCBI Taxonomy" id="6183"/>
    <lineage>
        <taxon>Eukaryota</taxon>
        <taxon>Metazoa</taxon>
        <taxon>Spiralia</taxon>
        <taxon>Lophotrochozoa</taxon>
        <taxon>Platyhelminthes</taxon>
        <taxon>Trematoda</taxon>
        <taxon>Digenea</taxon>
        <taxon>Strigeidida</taxon>
        <taxon>Schistosomatoidea</taxon>
        <taxon>Schistosomatidae</taxon>
        <taxon>Schistosoma</taxon>
    </lineage>
</organism>
<feature type="compositionally biased region" description="Polar residues" evidence="4">
    <location>
        <begin position="201"/>
        <end position="212"/>
    </location>
</feature>
<name>A0A3Q0KC76_SCHMA</name>
<dbReference type="GO" id="GO:0005771">
    <property type="term" value="C:multivesicular body"/>
    <property type="evidence" value="ECO:0007669"/>
    <property type="project" value="TreeGrafter"/>
</dbReference>